<feature type="compositionally biased region" description="Low complexity" evidence="1">
    <location>
        <begin position="1"/>
        <end position="14"/>
    </location>
</feature>
<name>A0A4U0Y5B9_9PEZI</name>
<keyword evidence="4" id="KW-1185">Reference proteome</keyword>
<dbReference type="InterPro" id="IPR038967">
    <property type="entry name" value="Dsc4-like"/>
</dbReference>
<evidence type="ECO:0000256" key="1">
    <source>
        <dbReference type="SAM" id="MobiDB-lite"/>
    </source>
</evidence>
<dbReference type="STRING" id="329884.A0A4U0Y5B9"/>
<dbReference type="GO" id="GO:0044695">
    <property type="term" value="C:Dsc E3 ubiquitin ligase complex"/>
    <property type="evidence" value="ECO:0007669"/>
    <property type="project" value="InterPro"/>
</dbReference>
<dbReference type="Pfam" id="PF08508">
    <property type="entry name" value="DUF1746"/>
    <property type="match status" value="1"/>
</dbReference>
<reference evidence="3 4" key="1">
    <citation type="submission" date="2017-03" db="EMBL/GenBank/DDBJ databases">
        <title>Genomes of endolithic fungi from Antarctica.</title>
        <authorList>
            <person name="Coleine C."/>
            <person name="Masonjones S."/>
            <person name="Stajich J.E."/>
        </authorList>
    </citation>
    <scope>NUCLEOTIDE SEQUENCE [LARGE SCALE GENOMIC DNA]</scope>
    <source>
        <strain evidence="3 4">CCFEE 5184</strain>
    </source>
</reference>
<evidence type="ECO:0000313" key="4">
    <source>
        <dbReference type="Proteomes" id="UP000309340"/>
    </source>
</evidence>
<dbReference type="GO" id="GO:0032933">
    <property type="term" value="P:SREBP signaling pathway"/>
    <property type="evidence" value="ECO:0007669"/>
    <property type="project" value="InterPro"/>
</dbReference>
<protein>
    <recommendedName>
        <fullName evidence="2">DUF1746 domain-containing protein</fullName>
    </recommendedName>
</protein>
<dbReference type="EMBL" id="NAJQ01000003">
    <property type="protein sequence ID" value="TKA83778.1"/>
    <property type="molecule type" value="Genomic_DNA"/>
</dbReference>
<evidence type="ECO:0000259" key="2">
    <source>
        <dbReference type="Pfam" id="PF08508"/>
    </source>
</evidence>
<dbReference type="GO" id="GO:0005783">
    <property type="term" value="C:endoplasmic reticulum"/>
    <property type="evidence" value="ECO:0007669"/>
    <property type="project" value="TreeGrafter"/>
</dbReference>
<dbReference type="Proteomes" id="UP000309340">
    <property type="component" value="Unassembled WGS sequence"/>
</dbReference>
<evidence type="ECO:0000313" key="3">
    <source>
        <dbReference type="EMBL" id="TKA83778.1"/>
    </source>
</evidence>
<proteinExistence type="predicted"/>
<organism evidence="3 4">
    <name type="scientific">Friedmanniomyces simplex</name>
    <dbReference type="NCBI Taxonomy" id="329884"/>
    <lineage>
        <taxon>Eukaryota</taxon>
        <taxon>Fungi</taxon>
        <taxon>Dikarya</taxon>
        <taxon>Ascomycota</taxon>
        <taxon>Pezizomycotina</taxon>
        <taxon>Dothideomycetes</taxon>
        <taxon>Dothideomycetidae</taxon>
        <taxon>Mycosphaerellales</taxon>
        <taxon>Teratosphaeriaceae</taxon>
        <taxon>Friedmanniomyces</taxon>
    </lineage>
</organism>
<dbReference type="AlphaFoldDB" id="A0A4U0Y5B9"/>
<feature type="domain" description="DUF1746" evidence="2">
    <location>
        <begin position="58"/>
        <end position="171"/>
    </location>
</feature>
<accession>A0A4U0Y5B9</accession>
<feature type="region of interest" description="Disordered" evidence="1">
    <location>
        <begin position="188"/>
        <end position="248"/>
    </location>
</feature>
<dbReference type="InterPro" id="IPR013715">
    <property type="entry name" value="DUF1746"/>
</dbReference>
<feature type="region of interest" description="Disordered" evidence="1">
    <location>
        <begin position="1"/>
        <end position="42"/>
    </location>
</feature>
<dbReference type="PANTHER" id="PTHR39405">
    <property type="entry name" value="DSC E3 UBIQUITIN LIGASE COMPLEX SUBUNIT 4"/>
    <property type="match status" value="1"/>
</dbReference>
<sequence length="327" mass="35973">MSDEASSSAAAAHSLPDAPNGRAHDAPPTAADQAKKREKNRKMFNKKRGELLDDLLRSVDLLVYAELSTIYYVDCSFFRLLLRALVQFVFLTPKAPLFPEPPANRPYVGAILGTNILCFILHAWLAAPSAGEATHGYLHGGLLIDFIGQKGPSSKMHLLLLDLLVVMLQLIHLSAHITRQRLKEGSISVTTPNGRRYTPAAPSRQDHDAEERGVRRSGELQDIEMQTLNPSGSNAAASEEAEDSTERETLLASTTARTDAHIFDAFNSGQIVLADLNLLQTLKEQFWAYQTAPREPGLSTTELRRNITGQLIRWRFGATVGRPAQAI</sequence>
<comment type="caution">
    <text evidence="3">The sequence shown here is derived from an EMBL/GenBank/DDBJ whole genome shotgun (WGS) entry which is preliminary data.</text>
</comment>
<dbReference type="PANTHER" id="PTHR39405:SF1">
    <property type="entry name" value="DSC E3 UBIQUITIN LIGASE COMPLEX SUBUNIT 4"/>
    <property type="match status" value="1"/>
</dbReference>
<dbReference type="OrthoDB" id="5428737at2759"/>
<feature type="compositionally biased region" description="Basic and acidic residues" evidence="1">
    <location>
        <begin position="204"/>
        <end position="219"/>
    </location>
</feature>
<gene>
    <name evidence="3" type="ORF">B0A55_00024</name>
</gene>